<evidence type="ECO:0008006" key="4">
    <source>
        <dbReference type="Google" id="ProtNLM"/>
    </source>
</evidence>
<proteinExistence type="predicted"/>
<dbReference type="OrthoDB" id="4736977at2"/>
<dbReference type="STRING" id="46914.JP75_16040"/>
<dbReference type="EMBL" id="JQGC01000015">
    <property type="protein sequence ID" value="KFL30108.1"/>
    <property type="molecule type" value="Genomic_DNA"/>
</dbReference>
<sequence length="110" mass="11737">MKTELLGAFAALAFVAGVAPAAAQNVEFTLINESSQALHYFYTTPSNEDSWGYDLLGETGTLESGYNGTVTIGDGSDQCLYDFKFVMDSGAELIEPGIDICELGSYTITD</sequence>
<feature type="chain" id="PRO_5001825880" description="Argininosuccinate lyase" evidence="1">
    <location>
        <begin position="22"/>
        <end position="110"/>
    </location>
</feature>
<gene>
    <name evidence="2" type="ORF">JP75_16040</name>
</gene>
<evidence type="ECO:0000313" key="2">
    <source>
        <dbReference type="EMBL" id="KFL30108.1"/>
    </source>
</evidence>
<evidence type="ECO:0000313" key="3">
    <source>
        <dbReference type="Proteomes" id="UP000028981"/>
    </source>
</evidence>
<reference evidence="2 3" key="1">
    <citation type="submission" date="2014-08" db="EMBL/GenBank/DDBJ databases">
        <authorList>
            <person name="Hassan Y.I."/>
            <person name="Lepp D."/>
            <person name="Zhou T."/>
        </authorList>
    </citation>
    <scope>NUCLEOTIDE SEQUENCE [LARGE SCALE GENOMIC DNA]</scope>
    <source>
        <strain evidence="2 3">IFO13584</strain>
    </source>
</reference>
<feature type="signal peptide" evidence="1">
    <location>
        <begin position="1"/>
        <end position="21"/>
    </location>
</feature>
<dbReference type="Proteomes" id="UP000028981">
    <property type="component" value="Unassembled WGS sequence"/>
</dbReference>
<dbReference type="AlphaFoldDB" id="A0A087LZQ5"/>
<keyword evidence="1" id="KW-0732">Signal</keyword>
<comment type="caution">
    <text evidence="2">The sequence shown here is derived from an EMBL/GenBank/DDBJ whole genome shotgun (WGS) entry which is preliminary data.</text>
</comment>
<protein>
    <recommendedName>
        <fullName evidence="4">Argininosuccinate lyase</fullName>
    </recommendedName>
</protein>
<organism evidence="2 3">
    <name type="scientific">Devosia riboflavina</name>
    <dbReference type="NCBI Taxonomy" id="46914"/>
    <lineage>
        <taxon>Bacteria</taxon>
        <taxon>Pseudomonadati</taxon>
        <taxon>Pseudomonadota</taxon>
        <taxon>Alphaproteobacteria</taxon>
        <taxon>Hyphomicrobiales</taxon>
        <taxon>Devosiaceae</taxon>
        <taxon>Devosia</taxon>
    </lineage>
</organism>
<dbReference type="RefSeq" id="WP_035084662.1">
    <property type="nucleotide sequence ID" value="NZ_JQGC01000015.1"/>
</dbReference>
<accession>A0A087LZQ5</accession>
<evidence type="ECO:0000256" key="1">
    <source>
        <dbReference type="SAM" id="SignalP"/>
    </source>
</evidence>
<name>A0A087LZQ5_9HYPH</name>
<keyword evidence="3" id="KW-1185">Reference proteome</keyword>